<evidence type="ECO:0000256" key="5">
    <source>
        <dbReference type="ARBA" id="ARBA00022741"/>
    </source>
</evidence>
<dbReference type="EC" id="2.7.1.30" evidence="3"/>
<proteinExistence type="inferred from homology"/>
<dbReference type="InterPro" id="IPR000577">
    <property type="entry name" value="Carb_kinase_FGGY"/>
</dbReference>
<feature type="domain" description="Carbohydrate kinase FGGY N-terminal" evidence="11">
    <location>
        <begin position="4"/>
        <end position="129"/>
    </location>
</feature>
<dbReference type="GO" id="GO:0005739">
    <property type="term" value="C:mitochondrion"/>
    <property type="evidence" value="ECO:0007669"/>
    <property type="project" value="TreeGrafter"/>
</dbReference>
<dbReference type="InterPro" id="IPR043129">
    <property type="entry name" value="ATPase_NBD"/>
</dbReference>
<dbReference type="PANTHER" id="PTHR10196">
    <property type="entry name" value="SUGAR KINASE"/>
    <property type="match status" value="1"/>
</dbReference>
<keyword evidence="4 10" id="KW-0808">Transferase</keyword>
<dbReference type="PROSITE" id="PS00933">
    <property type="entry name" value="FGGY_KINASES_1"/>
    <property type="match status" value="1"/>
</dbReference>
<dbReference type="PANTHER" id="PTHR10196:SF40">
    <property type="entry name" value="GLYCEROL KINASE"/>
    <property type="match status" value="1"/>
</dbReference>
<dbReference type="Gene3D" id="3.30.420.40">
    <property type="match status" value="2"/>
</dbReference>
<dbReference type="Pfam" id="PF00370">
    <property type="entry name" value="FGGY_N"/>
    <property type="match status" value="1"/>
</dbReference>
<evidence type="ECO:0000256" key="3">
    <source>
        <dbReference type="ARBA" id="ARBA00012099"/>
    </source>
</evidence>
<evidence type="ECO:0000256" key="1">
    <source>
        <dbReference type="ARBA" id="ARBA00005190"/>
    </source>
</evidence>
<gene>
    <name evidence="13" type="ORF">TTEB3V08_LOCUS7399</name>
</gene>
<evidence type="ECO:0000256" key="9">
    <source>
        <dbReference type="ARBA" id="ARBA00043149"/>
    </source>
</evidence>
<evidence type="ECO:0000256" key="6">
    <source>
        <dbReference type="ARBA" id="ARBA00022777"/>
    </source>
</evidence>
<dbReference type="EMBL" id="OE002875">
    <property type="protein sequence ID" value="CAD7459447.1"/>
    <property type="molecule type" value="Genomic_DNA"/>
</dbReference>
<dbReference type="GO" id="GO:0046167">
    <property type="term" value="P:glycerol-3-phosphate biosynthetic process"/>
    <property type="evidence" value="ECO:0007669"/>
    <property type="project" value="TreeGrafter"/>
</dbReference>
<dbReference type="SUPFAM" id="SSF53067">
    <property type="entry name" value="Actin-like ATPase domain"/>
    <property type="match status" value="2"/>
</dbReference>
<organism evidence="13">
    <name type="scientific">Timema tahoe</name>
    <dbReference type="NCBI Taxonomy" id="61484"/>
    <lineage>
        <taxon>Eukaryota</taxon>
        <taxon>Metazoa</taxon>
        <taxon>Ecdysozoa</taxon>
        <taxon>Arthropoda</taxon>
        <taxon>Hexapoda</taxon>
        <taxon>Insecta</taxon>
        <taxon>Pterygota</taxon>
        <taxon>Neoptera</taxon>
        <taxon>Polyneoptera</taxon>
        <taxon>Phasmatodea</taxon>
        <taxon>Timematodea</taxon>
        <taxon>Timematoidea</taxon>
        <taxon>Timematidae</taxon>
        <taxon>Timema</taxon>
    </lineage>
</organism>
<evidence type="ECO:0000256" key="7">
    <source>
        <dbReference type="ARBA" id="ARBA00022798"/>
    </source>
</evidence>
<dbReference type="GO" id="GO:0004370">
    <property type="term" value="F:glycerol kinase activity"/>
    <property type="evidence" value="ECO:0007669"/>
    <property type="project" value="UniProtKB-EC"/>
</dbReference>
<evidence type="ECO:0000313" key="13">
    <source>
        <dbReference type="EMBL" id="CAD7459447.1"/>
    </source>
</evidence>
<name>A0A7R9IJA8_9NEOP</name>
<dbReference type="AlphaFoldDB" id="A0A7R9IJA8"/>
<evidence type="ECO:0000259" key="11">
    <source>
        <dbReference type="Pfam" id="PF00370"/>
    </source>
</evidence>
<dbReference type="InterPro" id="IPR018484">
    <property type="entry name" value="FGGY_N"/>
</dbReference>
<dbReference type="PROSITE" id="PS00445">
    <property type="entry name" value="FGGY_KINASES_2"/>
    <property type="match status" value="1"/>
</dbReference>
<dbReference type="GO" id="GO:0006641">
    <property type="term" value="P:triglyceride metabolic process"/>
    <property type="evidence" value="ECO:0007669"/>
    <property type="project" value="TreeGrafter"/>
</dbReference>
<dbReference type="GO" id="GO:0019563">
    <property type="term" value="P:glycerol catabolic process"/>
    <property type="evidence" value="ECO:0007669"/>
    <property type="project" value="UniProtKB-UniPathway"/>
</dbReference>
<reference evidence="13" key="1">
    <citation type="submission" date="2020-11" db="EMBL/GenBank/DDBJ databases">
        <authorList>
            <person name="Tran Van P."/>
        </authorList>
    </citation>
    <scope>NUCLEOTIDE SEQUENCE</scope>
</reference>
<evidence type="ECO:0000256" key="10">
    <source>
        <dbReference type="RuleBase" id="RU003733"/>
    </source>
</evidence>
<keyword evidence="8" id="KW-0067">ATP-binding</keyword>
<keyword evidence="6 10" id="KW-0418">Kinase</keyword>
<keyword evidence="7" id="KW-0319">Glycerol metabolism</keyword>
<dbReference type="InterPro" id="IPR018485">
    <property type="entry name" value="FGGY_C"/>
</dbReference>
<dbReference type="Pfam" id="PF02782">
    <property type="entry name" value="FGGY_C"/>
    <property type="match status" value="1"/>
</dbReference>
<accession>A0A7R9IJA8</accession>
<comment type="similarity">
    <text evidence="2 10">Belongs to the FGGY kinase family.</text>
</comment>
<dbReference type="InterPro" id="IPR018483">
    <property type="entry name" value="Carb_kinase_FGGY_CS"/>
</dbReference>
<dbReference type="GO" id="GO:0005524">
    <property type="term" value="F:ATP binding"/>
    <property type="evidence" value="ECO:0007669"/>
    <property type="project" value="UniProtKB-KW"/>
</dbReference>
<keyword evidence="5" id="KW-0547">Nucleotide-binding</keyword>
<evidence type="ECO:0000256" key="2">
    <source>
        <dbReference type="ARBA" id="ARBA00009156"/>
    </source>
</evidence>
<sequence>MPLCGLPISPYFSALKLRWLIDNVPAVRKAIKEGRCLFGTVDSWLVWNLTGGKDGGLHVTDVTNASRTMLMNIDSLQWDPVLCRYFGIPMSLLPDIHSSSEIYGRLTEDPLKGVAISGILGNQQASLVGEMCLEKGQAKNTYRDGCFLIYNTGTTTNVTLYNVCCQRVQSTHGLATTIAFQMGPSSRPTYALEGSVAVAGAAVKWLKNKMRLVNRVAEVEDEAAAVNTTGDVYFVPAFSGLYAPYWRKDARGIICGLTQFTTKNHIIRAALEAVCFQTRDILEAMNKDCGIPLSKLQVDGKMTTNNLLMQMQADLCGIPVERSTMTDVRALGAAMVAGRAEGVAVWNLEEQAKQAIESDVFLPTTTDEERDSRYTKWKMAVERSLGWATTKKSVAMTDERYRLLASIPASWFLITSFTMLVLSVELGR</sequence>
<protein>
    <recommendedName>
        <fullName evidence="3">glycerol kinase</fullName>
        <ecNumber evidence="3">2.7.1.30</ecNumber>
    </recommendedName>
    <alternativeName>
        <fullName evidence="9">ATP:glycerol 3-phosphotransferase</fullName>
    </alternativeName>
</protein>
<evidence type="ECO:0000256" key="8">
    <source>
        <dbReference type="ARBA" id="ARBA00022840"/>
    </source>
</evidence>
<dbReference type="UniPathway" id="UPA00618">
    <property type="reaction ID" value="UER00672"/>
</dbReference>
<dbReference type="FunFam" id="3.30.420.40:FF:000108">
    <property type="entry name" value="Glycerol kinase, glycosomal"/>
    <property type="match status" value="1"/>
</dbReference>
<comment type="pathway">
    <text evidence="1">Polyol metabolism; glycerol degradation via glycerol kinase pathway; sn-glycerol 3-phosphate from glycerol: step 1/1.</text>
</comment>
<evidence type="ECO:0000256" key="4">
    <source>
        <dbReference type="ARBA" id="ARBA00022679"/>
    </source>
</evidence>
<dbReference type="PIRSF" id="PIRSF000538">
    <property type="entry name" value="GlpK"/>
    <property type="match status" value="1"/>
</dbReference>
<feature type="domain" description="Carbohydrate kinase FGGY C-terminal" evidence="12">
    <location>
        <begin position="152"/>
        <end position="340"/>
    </location>
</feature>
<evidence type="ECO:0000259" key="12">
    <source>
        <dbReference type="Pfam" id="PF02782"/>
    </source>
</evidence>